<proteinExistence type="predicted"/>
<sequence length="83" mass="9367">MTLTGRCSMTLSSEEAARYVQDGLPQLLASTLRNGMKADYNKYEELIKAIREEIDEYGEDSFARSVPRVLDDDCERSDELVTG</sequence>
<feature type="coiled-coil region" evidence="1">
    <location>
        <begin position="33"/>
        <end position="60"/>
    </location>
</feature>
<dbReference type="VEuPathDB" id="CryptoDB:Cvel_20099"/>
<organism evidence="2">
    <name type="scientific">Chromera velia CCMP2878</name>
    <dbReference type="NCBI Taxonomy" id="1169474"/>
    <lineage>
        <taxon>Eukaryota</taxon>
        <taxon>Sar</taxon>
        <taxon>Alveolata</taxon>
        <taxon>Colpodellida</taxon>
        <taxon>Chromeraceae</taxon>
        <taxon>Chromera</taxon>
    </lineage>
</organism>
<evidence type="ECO:0000256" key="1">
    <source>
        <dbReference type="SAM" id="Coils"/>
    </source>
</evidence>
<reference evidence="2" key="1">
    <citation type="submission" date="2014-11" db="EMBL/GenBank/DDBJ databases">
        <authorList>
            <person name="Otto D Thomas"/>
            <person name="Naeem Raeece"/>
        </authorList>
    </citation>
    <scope>NUCLEOTIDE SEQUENCE</scope>
</reference>
<name>A0A0G4G3R8_9ALVE</name>
<dbReference type="EMBL" id="CDMZ01000859">
    <property type="protein sequence ID" value="CEM22805.1"/>
    <property type="molecule type" value="Genomic_DNA"/>
</dbReference>
<gene>
    <name evidence="2" type="ORF">Cvel_20099</name>
</gene>
<keyword evidence="1" id="KW-0175">Coiled coil</keyword>
<evidence type="ECO:0000313" key="2">
    <source>
        <dbReference type="EMBL" id="CEM22805.1"/>
    </source>
</evidence>
<dbReference type="AlphaFoldDB" id="A0A0G4G3R8"/>
<protein>
    <submittedName>
        <fullName evidence="2">Uncharacterized protein</fullName>
    </submittedName>
</protein>
<accession>A0A0G4G3R8</accession>